<dbReference type="RefSeq" id="WP_015194808.1">
    <property type="nucleotide sequence ID" value="NC_019748.1"/>
</dbReference>
<dbReference type="KEGG" id="scs:Sta7437_3649"/>
<protein>
    <recommendedName>
        <fullName evidence="3">Glycosyl transferase family 2</fullName>
    </recommendedName>
</protein>
<dbReference type="AlphaFoldDB" id="K9XZQ0"/>
<dbReference type="EMBL" id="CP003653">
    <property type="protein sequence ID" value="AFZ37147.1"/>
    <property type="molecule type" value="Genomic_DNA"/>
</dbReference>
<evidence type="ECO:0008006" key="3">
    <source>
        <dbReference type="Google" id="ProtNLM"/>
    </source>
</evidence>
<evidence type="ECO:0000313" key="1">
    <source>
        <dbReference type="EMBL" id="AFZ37147.1"/>
    </source>
</evidence>
<reference evidence="2" key="1">
    <citation type="journal article" date="2013" name="Proc. Natl. Acad. Sci. U.S.A.">
        <title>Improving the coverage of the cyanobacterial phylum using diversity-driven genome sequencing.</title>
        <authorList>
            <person name="Shih P.M."/>
            <person name="Wu D."/>
            <person name="Latifi A."/>
            <person name="Axen S.D."/>
            <person name="Fewer D.P."/>
            <person name="Talla E."/>
            <person name="Calteau A."/>
            <person name="Cai F."/>
            <person name="Tandeau de Marsac N."/>
            <person name="Rippka R."/>
            <person name="Herdman M."/>
            <person name="Sivonen K."/>
            <person name="Coursin T."/>
            <person name="Laurent T."/>
            <person name="Goodwin L."/>
            <person name="Nolan M."/>
            <person name="Davenport K.W."/>
            <person name="Han C.S."/>
            <person name="Rubin E.M."/>
            <person name="Eisen J.A."/>
            <person name="Woyke T."/>
            <person name="Gugger M."/>
            <person name="Kerfeld C.A."/>
        </authorList>
    </citation>
    <scope>NUCLEOTIDE SEQUENCE [LARGE SCALE GENOMIC DNA]</scope>
    <source>
        <strain evidence="2">ATCC 29371 / PCC 7437</strain>
    </source>
</reference>
<dbReference type="PATRIC" id="fig|111780.3.peg.3777"/>
<keyword evidence="2" id="KW-1185">Reference proteome</keyword>
<dbReference type="Proteomes" id="UP000010473">
    <property type="component" value="Chromosome"/>
</dbReference>
<dbReference type="HOGENOM" id="CLU_885010_0_0_3"/>
<name>K9XZQ0_STAC7</name>
<sequence length="332" mass="38197">MKTPVSLWILVARTDVPYMLKTIPHQIRACNYPFVEKVLAIDTAPLIGDKRYRYNTGSQEQLETACQTLVEQGIIDRIVKIDYNQALIKQIYTKYFGQQQALQMLDHTHNWKGSTVYASLYCLEASASNYYLHFDADMLLYQNPNYDWISEAIKLTESVPTIAAIRPRCGPPHLEGKAFHPHTFSQDERGFLAHKFFSMRAYLLNRNRFAELSPIPLMWKHRPLLSRYLPQPLQSVAAKLERQLTRKKGPVKGAIESFEPMTSKKLEKTDYIRADLLSDQAWTIHPAKHTPEFIGALSNLIDAIEQGKYPSAQAGHYDLLLNEWLNFLVLSK</sequence>
<dbReference type="OrthoDB" id="5379371at2"/>
<accession>K9XZQ0</accession>
<dbReference type="eggNOG" id="COG1216">
    <property type="taxonomic scope" value="Bacteria"/>
</dbReference>
<evidence type="ECO:0000313" key="2">
    <source>
        <dbReference type="Proteomes" id="UP000010473"/>
    </source>
</evidence>
<dbReference type="STRING" id="111780.Sta7437_3649"/>
<gene>
    <name evidence="1" type="ordered locus">Sta7437_3649</name>
</gene>
<proteinExistence type="predicted"/>
<organism evidence="1 2">
    <name type="scientific">Stanieria cyanosphaera (strain ATCC 29371 / PCC 7437)</name>
    <dbReference type="NCBI Taxonomy" id="111780"/>
    <lineage>
        <taxon>Bacteria</taxon>
        <taxon>Bacillati</taxon>
        <taxon>Cyanobacteriota</taxon>
        <taxon>Cyanophyceae</taxon>
        <taxon>Pleurocapsales</taxon>
        <taxon>Dermocarpellaceae</taxon>
        <taxon>Stanieria</taxon>
    </lineage>
</organism>